<dbReference type="Gene3D" id="1.20.1600.10">
    <property type="entry name" value="Outer membrane efflux proteins (OEP)"/>
    <property type="match status" value="1"/>
</dbReference>
<comment type="similarity">
    <text evidence="2">Belongs to the outer membrane factor (OMF) (TC 1.B.17) family.</text>
</comment>
<keyword evidence="10" id="KW-1185">Reference proteome</keyword>
<organism evidence="9 10">
    <name type="scientific">Hymenobacter nivis</name>
    <dbReference type="NCBI Taxonomy" id="1850093"/>
    <lineage>
        <taxon>Bacteria</taxon>
        <taxon>Pseudomonadati</taxon>
        <taxon>Bacteroidota</taxon>
        <taxon>Cytophagia</taxon>
        <taxon>Cytophagales</taxon>
        <taxon>Hymenobacteraceae</taxon>
        <taxon>Hymenobacter</taxon>
    </lineage>
</organism>
<sequence length="524" mass="57622">MRDSCYIRNNVVGPRCFKCTPFKLKRCSCNLQRHFLALRGPGQVARFWRGTGLAKADATLYRFRSMFPRFQSAGLGQSPLLLGAALLLASPVLAQNQPGLPASSQAIGLTSDSLTLGGTVQAVLDANPSLTNLTELANAASSRLAQSQAGFLPQITGTAAYTHLTPVSHAAFGGGQELRFAPSNNFDAHITAQYELLDFGKRGASTDLSRSQVQTAQDNVVVARRDLAFNAAQAYYNILFMRESIRVQDQQIASLVTHRNEMQKRVDAGVSTKFDVTTTDVRITQAQNTKLDLQNQLLNQQVQLARLLHKPQQTDIPVKGRLAYEPQAVDLAAELAKAAENRPEVKLSKDAEMTAELQTKLIDRSNMPSLGVGAQVGGKNGYILPTGTINDIRFNTLAQAQLSVPIYDGGRNRKQRVEAVANYRSAMARTQDTQEQIRADVRQAANNMEFSQARYDNALQQVAQATDALTRAQGRYRYGVGQNLDVLDAETQLAQSRLARVQAMYNYTLGQYQLRRATGEQIWQ</sequence>
<evidence type="ECO:0000256" key="2">
    <source>
        <dbReference type="ARBA" id="ARBA00007613"/>
    </source>
</evidence>
<dbReference type="GO" id="GO:0009279">
    <property type="term" value="C:cell outer membrane"/>
    <property type="evidence" value="ECO:0007669"/>
    <property type="project" value="UniProtKB-SubCell"/>
</dbReference>
<dbReference type="GO" id="GO:0015562">
    <property type="term" value="F:efflux transmembrane transporter activity"/>
    <property type="evidence" value="ECO:0007669"/>
    <property type="project" value="InterPro"/>
</dbReference>
<evidence type="ECO:0000256" key="8">
    <source>
        <dbReference type="SAM" id="Coils"/>
    </source>
</evidence>
<feature type="coiled-coil region" evidence="8">
    <location>
        <begin position="441"/>
        <end position="475"/>
    </location>
</feature>
<dbReference type="GO" id="GO:0015288">
    <property type="term" value="F:porin activity"/>
    <property type="evidence" value="ECO:0007669"/>
    <property type="project" value="TreeGrafter"/>
</dbReference>
<evidence type="ECO:0000256" key="4">
    <source>
        <dbReference type="ARBA" id="ARBA00022452"/>
    </source>
</evidence>
<dbReference type="PANTHER" id="PTHR30026">
    <property type="entry name" value="OUTER MEMBRANE PROTEIN TOLC"/>
    <property type="match status" value="1"/>
</dbReference>
<keyword evidence="3" id="KW-0813">Transport</keyword>
<keyword evidence="7" id="KW-0998">Cell outer membrane</keyword>
<dbReference type="GO" id="GO:1990281">
    <property type="term" value="C:efflux pump complex"/>
    <property type="evidence" value="ECO:0007669"/>
    <property type="project" value="TreeGrafter"/>
</dbReference>
<dbReference type="OrthoDB" id="1674528at2"/>
<dbReference type="Proteomes" id="UP000245999">
    <property type="component" value="Chromosome"/>
</dbReference>
<keyword evidence="5" id="KW-0812">Transmembrane</keyword>
<evidence type="ECO:0000256" key="1">
    <source>
        <dbReference type="ARBA" id="ARBA00004442"/>
    </source>
</evidence>
<name>A0A2Z3GPF9_9BACT</name>
<dbReference type="KEGG" id="hnv:DDQ68_15125"/>
<accession>A0A2Z3GPF9</accession>
<evidence type="ECO:0000313" key="10">
    <source>
        <dbReference type="Proteomes" id="UP000245999"/>
    </source>
</evidence>
<dbReference type="SUPFAM" id="SSF56954">
    <property type="entry name" value="Outer membrane efflux proteins (OEP)"/>
    <property type="match status" value="1"/>
</dbReference>
<evidence type="ECO:0000313" key="9">
    <source>
        <dbReference type="EMBL" id="AWM34002.1"/>
    </source>
</evidence>
<keyword evidence="4" id="KW-1134">Transmembrane beta strand</keyword>
<proteinExistence type="inferred from homology"/>
<dbReference type="InterPro" id="IPR051906">
    <property type="entry name" value="TolC-like"/>
</dbReference>
<comment type="subcellular location">
    <subcellularLocation>
        <location evidence="1">Cell outer membrane</location>
    </subcellularLocation>
</comment>
<reference evidence="10" key="1">
    <citation type="submission" date="2018-04" db="EMBL/GenBank/DDBJ databases">
        <title>Complete genome of Antarctic heterotrophic bacterium Hymenobacter nivis.</title>
        <authorList>
            <person name="Terashima M."/>
        </authorList>
    </citation>
    <scope>NUCLEOTIDE SEQUENCE [LARGE SCALE GENOMIC DNA]</scope>
    <source>
        <strain evidence="10">NBRC 111535</strain>
    </source>
</reference>
<dbReference type="EMBL" id="CP029145">
    <property type="protein sequence ID" value="AWM34002.1"/>
    <property type="molecule type" value="Genomic_DNA"/>
</dbReference>
<evidence type="ECO:0000256" key="3">
    <source>
        <dbReference type="ARBA" id="ARBA00022448"/>
    </source>
</evidence>
<gene>
    <name evidence="9" type="ORF">DDQ68_15125</name>
</gene>
<evidence type="ECO:0000256" key="7">
    <source>
        <dbReference type="ARBA" id="ARBA00023237"/>
    </source>
</evidence>
<keyword evidence="8" id="KW-0175">Coiled coil</keyword>
<evidence type="ECO:0000256" key="6">
    <source>
        <dbReference type="ARBA" id="ARBA00023136"/>
    </source>
</evidence>
<protein>
    <recommendedName>
        <fullName evidence="11">TolC family protein</fullName>
    </recommendedName>
</protein>
<evidence type="ECO:0008006" key="11">
    <source>
        <dbReference type="Google" id="ProtNLM"/>
    </source>
</evidence>
<dbReference type="PANTHER" id="PTHR30026:SF20">
    <property type="entry name" value="OUTER MEMBRANE PROTEIN TOLC"/>
    <property type="match status" value="1"/>
</dbReference>
<evidence type="ECO:0000256" key="5">
    <source>
        <dbReference type="ARBA" id="ARBA00022692"/>
    </source>
</evidence>
<dbReference type="InterPro" id="IPR003423">
    <property type="entry name" value="OMP_efflux"/>
</dbReference>
<dbReference type="AlphaFoldDB" id="A0A2Z3GPF9"/>
<keyword evidence="6" id="KW-0472">Membrane</keyword>
<dbReference type="Pfam" id="PF02321">
    <property type="entry name" value="OEP"/>
    <property type="match status" value="2"/>
</dbReference>